<sequence>MALVQRASLTYVCIMAFLILTAIRLDQRLEWNWFLVFIPLWVFDFVVVALLVIKLISHCRVGYDQSDMSLSLVNKVWLICVMGLALTFKILLCVRLQYAADMAHYWVFVPLWLMLGLSAVRLIPWTSKLR</sequence>
<organism evidence="2 3">
    <name type="scientific">Patiria miniata</name>
    <name type="common">Bat star</name>
    <name type="synonym">Asterina miniata</name>
    <dbReference type="NCBI Taxonomy" id="46514"/>
    <lineage>
        <taxon>Eukaryota</taxon>
        <taxon>Metazoa</taxon>
        <taxon>Echinodermata</taxon>
        <taxon>Eleutherozoa</taxon>
        <taxon>Asterozoa</taxon>
        <taxon>Asteroidea</taxon>
        <taxon>Valvatacea</taxon>
        <taxon>Valvatida</taxon>
        <taxon>Asterinidae</taxon>
        <taxon>Patiria</taxon>
    </lineage>
</organism>
<evidence type="ECO:0000313" key="2">
    <source>
        <dbReference type="EnsemblMetazoa" id="XP_038052027.1"/>
    </source>
</evidence>
<proteinExistence type="predicted"/>
<dbReference type="EnsemblMetazoa" id="XM_038196099.1">
    <property type="protein sequence ID" value="XP_038052027.1"/>
    <property type="gene ID" value="LOC119724839"/>
</dbReference>
<evidence type="ECO:0008006" key="4">
    <source>
        <dbReference type="Google" id="ProtNLM"/>
    </source>
</evidence>
<feature type="transmembrane region" description="Helical" evidence="1">
    <location>
        <begin position="31"/>
        <end position="56"/>
    </location>
</feature>
<dbReference type="Pfam" id="PF10269">
    <property type="entry name" value="Tmemb_185A"/>
    <property type="match status" value="1"/>
</dbReference>
<evidence type="ECO:0000256" key="1">
    <source>
        <dbReference type="SAM" id="Phobius"/>
    </source>
</evidence>
<dbReference type="GeneID" id="119724839"/>
<dbReference type="PANTHER" id="PTHR13568:SF4">
    <property type="entry name" value="TRANSMEMBRANE PROTEIN 60"/>
    <property type="match status" value="1"/>
</dbReference>
<dbReference type="PANTHER" id="PTHR13568">
    <property type="entry name" value="FAM11A, B PROTEIN"/>
    <property type="match status" value="1"/>
</dbReference>
<dbReference type="Proteomes" id="UP000887568">
    <property type="component" value="Unplaced"/>
</dbReference>
<dbReference type="OMA" id="RTHWNWF"/>
<dbReference type="RefSeq" id="XP_038052027.1">
    <property type="nucleotide sequence ID" value="XM_038196099.1"/>
</dbReference>
<feature type="transmembrane region" description="Helical" evidence="1">
    <location>
        <begin position="7"/>
        <end position="25"/>
    </location>
</feature>
<keyword evidence="1" id="KW-0812">Transmembrane</keyword>
<reference evidence="2" key="1">
    <citation type="submission" date="2022-11" db="UniProtKB">
        <authorList>
            <consortium name="EnsemblMetazoa"/>
        </authorList>
    </citation>
    <scope>IDENTIFICATION</scope>
</reference>
<keyword evidence="3" id="KW-1185">Reference proteome</keyword>
<dbReference type="OrthoDB" id="10258440at2759"/>
<protein>
    <recommendedName>
        <fullName evidence="4">Transmembrane protein 60</fullName>
    </recommendedName>
</protein>
<keyword evidence="1" id="KW-0472">Membrane</keyword>
<dbReference type="InterPro" id="IPR019396">
    <property type="entry name" value="TM_Fragile-X-F-assoc"/>
</dbReference>
<dbReference type="AlphaFoldDB" id="A0A913ZJN3"/>
<accession>A0A913ZJN3</accession>
<keyword evidence="1" id="KW-1133">Transmembrane helix</keyword>
<name>A0A913ZJN3_PATMI</name>
<feature type="transmembrane region" description="Helical" evidence="1">
    <location>
        <begin position="76"/>
        <end position="98"/>
    </location>
</feature>
<evidence type="ECO:0000313" key="3">
    <source>
        <dbReference type="Proteomes" id="UP000887568"/>
    </source>
</evidence>
<feature type="transmembrane region" description="Helical" evidence="1">
    <location>
        <begin position="104"/>
        <end position="123"/>
    </location>
</feature>